<comment type="caution">
    <text evidence="1">The sequence shown here is derived from an EMBL/GenBank/DDBJ whole genome shotgun (WGS) entry which is preliminary data.</text>
</comment>
<evidence type="ECO:0000313" key="2">
    <source>
        <dbReference type="Proteomes" id="UP000828390"/>
    </source>
</evidence>
<proteinExistence type="predicted"/>
<reference evidence="1" key="1">
    <citation type="journal article" date="2019" name="bioRxiv">
        <title>The Genome of the Zebra Mussel, Dreissena polymorpha: A Resource for Invasive Species Research.</title>
        <authorList>
            <person name="McCartney M.A."/>
            <person name="Auch B."/>
            <person name="Kono T."/>
            <person name="Mallez S."/>
            <person name="Zhang Y."/>
            <person name="Obille A."/>
            <person name="Becker A."/>
            <person name="Abrahante J.E."/>
            <person name="Garbe J."/>
            <person name="Badalamenti J.P."/>
            <person name="Herman A."/>
            <person name="Mangelson H."/>
            <person name="Liachko I."/>
            <person name="Sullivan S."/>
            <person name="Sone E.D."/>
            <person name="Koren S."/>
            <person name="Silverstein K.A.T."/>
            <person name="Beckman K.B."/>
            <person name="Gohl D.M."/>
        </authorList>
    </citation>
    <scope>NUCLEOTIDE SEQUENCE</scope>
    <source>
        <strain evidence="1">Duluth1</strain>
        <tissue evidence="1">Whole animal</tissue>
    </source>
</reference>
<name>A0A9D4DXE7_DREPO</name>
<dbReference type="AlphaFoldDB" id="A0A9D4DXE7"/>
<protein>
    <submittedName>
        <fullName evidence="1">Uncharacterized protein</fullName>
    </submittedName>
</protein>
<reference evidence="1" key="2">
    <citation type="submission" date="2020-11" db="EMBL/GenBank/DDBJ databases">
        <authorList>
            <person name="McCartney M.A."/>
            <person name="Auch B."/>
            <person name="Kono T."/>
            <person name="Mallez S."/>
            <person name="Becker A."/>
            <person name="Gohl D.M."/>
            <person name="Silverstein K.A.T."/>
            <person name="Koren S."/>
            <person name="Bechman K.B."/>
            <person name="Herman A."/>
            <person name="Abrahante J.E."/>
            <person name="Garbe J."/>
        </authorList>
    </citation>
    <scope>NUCLEOTIDE SEQUENCE</scope>
    <source>
        <strain evidence="1">Duluth1</strain>
        <tissue evidence="1">Whole animal</tissue>
    </source>
</reference>
<gene>
    <name evidence="1" type="ORF">DPMN_190466</name>
</gene>
<accession>A0A9D4DXE7</accession>
<keyword evidence="2" id="KW-1185">Reference proteome</keyword>
<evidence type="ECO:0000313" key="1">
    <source>
        <dbReference type="EMBL" id="KAH3755767.1"/>
    </source>
</evidence>
<dbReference type="EMBL" id="JAIWYP010000010">
    <property type="protein sequence ID" value="KAH3755767.1"/>
    <property type="molecule type" value="Genomic_DNA"/>
</dbReference>
<sequence length="54" mass="6348">MCIELFYNILYSMAISEEDLEEISNILDEQFSDEMEEETTLKFVATKIDTEGYI</sequence>
<dbReference type="Proteomes" id="UP000828390">
    <property type="component" value="Unassembled WGS sequence"/>
</dbReference>
<organism evidence="1 2">
    <name type="scientific">Dreissena polymorpha</name>
    <name type="common">Zebra mussel</name>
    <name type="synonym">Mytilus polymorpha</name>
    <dbReference type="NCBI Taxonomy" id="45954"/>
    <lineage>
        <taxon>Eukaryota</taxon>
        <taxon>Metazoa</taxon>
        <taxon>Spiralia</taxon>
        <taxon>Lophotrochozoa</taxon>
        <taxon>Mollusca</taxon>
        <taxon>Bivalvia</taxon>
        <taxon>Autobranchia</taxon>
        <taxon>Heteroconchia</taxon>
        <taxon>Euheterodonta</taxon>
        <taxon>Imparidentia</taxon>
        <taxon>Neoheterodontei</taxon>
        <taxon>Myida</taxon>
        <taxon>Dreissenoidea</taxon>
        <taxon>Dreissenidae</taxon>
        <taxon>Dreissena</taxon>
    </lineage>
</organism>